<dbReference type="AlphaFoldDB" id="A0A0K6HPL2"/>
<feature type="transmembrane region" description="Helical" evidence="1">
    <location>
        <begin position="44"/>
        <end position="69"/>
    </location>
</feature>
<evidence type="ECO:0000313" key="3">
    <source>
        <dbReference type="Proteomes" id="UP000183900"/>
    </source>
</evidence>
<dbReference type="InterPro" id="IPR008407">
    <property type="entry name" value="Brnchd-chn_aa_trnsp_AzlD"/>
</dbReference>
<proteinExistence type="predicted"/>
<dbReference type="EMBL" id="CYHE01000002">
    <property type="protein sequence ID" value="CUA92771.1"/>
    <property type="molecule type" value="Genomic_DNA"/>
</dbReference>
<protein>
    <submittedName>
        <fullName evidence="2">Branched-chain amino acid transport protein (AzlD)</fullName>
    </submittedName>
</protein>
<name>A0A0K6HPL2_9HYPH</name>
<reference evidence="3" key="1">
    <citation type="submission" date="2015-08" db="EMBL/GenBank/DDBJ databases">
        <authorList>
            <person name="Varghese N."/>
        </authorList>
    </citation>
    <scope>NUCLEOTIDE SEQUENCE [LARGE SCALE GENOMIC DNA]</scope>
    <source>
        <strain evidence="3">DSM 23407</strain>
    </source>
</reference>
<keyword evidence="1" id="KW-1133">Transmembrane helix</keyword>
<evidence type="ECO:0000256" key="1">
    <source>
        <dbReference type="SAM" id="Phobius"/>
    </source>
</evidence>
<organism evidence="2 3">
    <name type="scientific">Pannonibacter indicus</name>
    <dbReference type="NCBI Taxonomy" id="466044"/>
    <lineage>
        <taxon>Bacteria</taxon>
        <taxon>Pseudomonadati</taxon>
        <taxon>Pseudomonadota</taxon>
        <taxon>Alphaproteobacteria</taxon>
        <taxon>Hyphomicrobiales</taxon>
        <taxon>Stappiaceae</taxon>
        <taxon>Pannonibacter</taxon>
    </lineage>
</organism>
<keyword evidence="1" id="KW-0812">Transmembrane</keyword>
<dbReference type="Proteomes" id="UP000183900">
    <property type="component" value="Unassembled WGS sequence"/>
</dbReference>
<accession>A0A0K6HPL2</accession>
<keyword evidence="1" id="KW-0472">Membrane</keyword>
<dbReference type="RefSeq" id="WP_082439967.1">
    <property type="nucleotide sequence ID" value="NZ_CYHE01000002.1"/>
</dbReference>
<feature type="transmembrane region" description="Helical" evidence="1">
    <location>
        <begin position="81"/>
        <end position="104"/>
    </location>
</feature>
<dbReference type="OrthoDB" id="4484240at2"/>
<sequence length="107" mass="10807">MTENLMPLAAILALAAGTFAFRATGPLLHGRLVLSGRMQQLSQAAAVVMLVSLMASSALLDGTAFAGWARPAGVTAGLGLYLLRAPFPVIVIGAAAVTAALRAYGIA</sequence>
<evidence type="ECO:0000313" key="2">
    <source>
        <dbReference type="EMBL" id="CUA92771.1"/>
    </source>
</evidence>
<keyword evidence="3" id="KW-1185">Reference proteome</keyword>
<dbReference type="Pfam" id="PF05437">
    <property type="entry name" value="AzlD"/>
    <property type="match status" value="1"/>
</dbReference>
<gene>
    <name evidence="2" type="ORF">Ga0061067_102120</name>
</gene>